<organism evidence="3 4">
    <name type="scientific">Planococcus versutus</name>
    <dbReference type="NCBI Taxonomy" id="1302659"/>
    <lineage>
        <taxon>Bacteria</taxon>
        <taxon>Bacillati</taxon>
        <taxon>Bacillota</taxon>
        <taxon>Bacilli</taxon>
        <taxon>Bacillales</taxon>
        <taxon>Caryophanaceae</taxon>
        <taxon>Planococcus</taxon>
    </lineage>
</organism>
<dbReference type="RefSeq" id="WP_065524523.1">
    <property type="nucleotide sequence ID" value="NZ_CP016540.2"/>
</dbReference>
<accession>A0A1B1S4M5</accession>
<name>A0A1B1S4M5_9BACL</name>
<evidence type="ECO:0000256" key="1">
    <source>
        <dbReference type="ARBA" id="ARBA00006739"/>
    </source>
</evidence>
<dbReference type="InterPro" id="IPR001173">
    <property type="entry name" value="Glyco_trans_2-like"/>
</dbReference>
<evidence type="ECO:0000313" key="3">
    <source>
        <dbReference type="EMBL" id="ANU28150.1"/>
    </source>
</evidence>
<dbReference type="PANTHER" id="PTHR22916">
    <property type="entry name" value="GLYCOSYLTRANSFERASE"/>
    <property type="match status" value="1"/>
</dbReference>
<comment type="similarity">
    <text evidence="1">Belongs to the glycosyltransferase 2 family.</text>
</comment>
<reference evidence="3" key="1">
    <citation type="submission" date="2016-10" db="EMBL/GenBank/DDBJ databases">
        <authorList>
            <person name="See-Too W.S."/>
        </authorList>
    </citation>
    <scope>NUCLEOTIDE SEQUENCE</scope>
    <source>
        <strain evidence="3">L10.15</strain>
    </source>
</reference>
<dbReference type="OrthoDB" id="199095at2"/>
<dbReference type="SUPFAM" id="SSF53448">
    <property type="entry name" value="Nucleotide-diphospho-sugar transferases"/>
    <property type="match status" value="1"/>
</dbReference>
<dbReference type="Gene3D" id="3.90.550.10">
    <property type="entry name" value="Spore Coat Polysaccharide Biosynthesis Protein SpsA, Chain A"/>
    <property type="match status" value="1"/>
</dbReference>
<dbReference type="Proteomes" id="UP000053354">
    <property type="component" value="Chromosome"/>
</dbReference>
<keyword evidence="3" id="KW-0808">Transferase</keyword>
<dbReference type="PANTHER" id="PTHR22916:SF3">
    <property type="entry name" value="UDP-GLCNAC:BETAGAL BETA-1,3-N-ACETYLGLUCOSAMINYLTRANSFERASE-LIKE PROTEIN 1"/>
    <property type="match status" value="1"/>
</dbReference>
<dbReference type="Pfam" id="PF00535">
    <property type="entry name" value="Glycos_transf_2"/>
    <property type="match status" value="1"/>
</dbReference>
<keyword evidence="4" id="KW-1185">Reference proteome</keyword>
<dbReference type="EMBL" id="CP016540">
    <property type="protein sequence ID" value="ANU28150.1"/>
    <property type="molecule type" value="Genomic_DNA"/>
</dbReference>
<dbReference type="InterPro" id="IPR029044">
    <property type="entry name" value="Nucleotide-diphossugar_trans"/>
</dbReference>
<dbReference type="STRING" id="1302659.I858_014250"/>
<feature type="domain" description="Glycosyltransferase 2-like" evidence="2">
    <location>
        <begin position="13"/>
        <end position="157"/>
    </location>
</feature>
<evidence type="ECO:0000313" key="4">
    <source>
        <dbReference type="Proteomes" id="UP000053354"/>
    </source>
</evidence>
<proteinExistence type="inferred from homology"/>
<dbReference type="AlphaFoldDB" id="A0A1B1S4M5"/>
<dbReference type="GO" id="GO:0016758">
    <property type="term" value="F:hexosyltransferase activity"/>
    <property type="evidence" value="ECO:0007669"/>
    <property type="project" value="UniProtKB-ARBA"/>
</dbReference>
<evidence type="ECO:0000259" key="2">
    <source>
        <dbReference type="Pfam" id="PF00535"/>
    </source>
</evidence>
<gene>
    <name evidence="3" type="ORF">I858_014250</name>
</gene>
<dbReference type="KEGG" id="pll:I858_014250"/>
<sequence length="320" mass="37440">MNKDILVSIDCLAYNHEAYITQAIEGFLMQKTNFSVEILIHDDASTDGTVNIIKHYEKRFPELIKPLYQIENQFSQGVKMQQNNQQRAKGKYIAVCEGDDFWLDPYKLQKQIDFLEGNEKYSLCVHGAYKFSEAYGKTIGKVRPSRKNRAFSAEESIEGGGELFPTNSMVYRRKLADDVPSFYFDAGIGDYPLTIHLAHKGRVYYIDKAMSIYRVDVKGAWSQQTIATAEKAVEQDKKTAELLDQINIHTNFQYDSSIQLTKKKQHFYLLLRQHRLKKAFRKEYIKVYLHKEFVRRVLKKMVNTQIYAKEKIIYFFEKSK</sequence>
<protein>
    <submittedName>
        <fullName evidence="3">Glycosyl transferase family 2</fullName>
    </submittedName>
</protein>